<evidence type="ECO:0000313" key="2">
    <source>
        <dbReference type="Proteomes" id="UP001337655"/>
    </source>
</evidence>
<proteinExistence type="predicted"/>
<dbReference type="EMBL" id="JAVRRT010000042">
    <property type="protein sequence ID" value="KAK5162658.1"/>
    <property type="molecule type" value="Genomic_DNA"/>
</dbReference>
<protein>
    <submittedName>
        <fullName evidence="1">Uncharacterized protein</fullName>
    </submittedName>
</protein>
<sequence>MIVCMNLDATESTKQHMSECVASFRITVCSSCERSAMGWNIEQREYELTNMALDSNMIKNWKPYVLANKMLDGKLSLGGNSKELVERKQALNSGLLGNCLKSVYAPGDDDECLVLKAVLFVVVVKTPVLMLRYGNTLYLDLSE</sequence>
<dbReference type="RefSeq" id="XP_064653345.1">
    <property type="nucleotide sequence ID" value="XM_064808469.1"/>
</dbReference>
<keyword evidence="2" id="KW-1185">Reference proteome</keyword>
<accession>A0AAV9NVP4</accession>
<evidence type="ECO:0000313" key="1">
    <source>
        <dbReference type="EMBL" id="KAK5162658.1"/>
    </source>
</evidence>
<gene>
    <name evidence="1" type="ORF">LTR77_011264</name>
</gene>
<organism evidence="1 2">
    <name type="scientific">Saxophila tyrrhenica</name>
    <dbReference type="NCBI Taxonomy" id="1690608"/>
    <lineage>
        <taxon>Eukaryota</taxon>
        <taxon>Fungi</taxon>
        <taxon>Dikarya</taxon>
        <taxon>Ascomycota</taxon>
        <taxon>Pezizomycotina</taxon>
        <taxon>Dothideomycetes</taxon>
        <taxon>Dothideomycetidae</taxon>
        <taxon>Mycosphaerellales</taxon>
        <taxon>Extremaceae</taxon>
        <taxon>Saxophila</taxon>
    </lineage>
</organism>
<comment type="caution">
    <text evidence="1">The sequence shown here is derived from an EMBL/GenBank/DDBJ whole genome shotgun (WGS) entry which is preliminary data.</text>
</comment>
<dbReference type="AlphaFoldDB" id="A0AAV9NVP4"/>
<dbReference type="Proteomes" id="UP001337655">
    <property type="component" value="Unassembled WGS sequence"/>
</dbReference>
<name>A0AAV9NVP4_9PEZI</name>
<dbReference type="GeneID" id="89932577"/>
<reference evidence="1 2" key="1">
    <citation type="submission" date="2023-08" db="EMBL/GenBank/DDBJ databases">
        <title>Black Yeasts Isolated from many extreme environments.</title>
        <authorList>
            <person name="Coleine C."/>
            <person name="Stajich J.E."/>
            <person name="Selbmann L."/>
        </authorList>
    </citation>
    <scope>NUCLEOTIDE SEQUENCE [LARGE SCALE GENOMIC DNA]</scope>
    <source>
        <strain evidence="1 2">CCFEE 5935</strain>
    </source>
</reference>